<dbReference type="EMBL" id="AAYY01000016">
    <property type="protein sequence ID" value="EDP41759.1"/>
    <property type="molecule type" value="Genomic_DNA"/>
</dbReference>
<dbReference type="Pfam" id="PF16035">
    <property type="entry name" value="Chalcone_2"/>
    <property type="match status" value="1"/>
</dbReference>
<proteinExistence type="predicted"/>
<evidence type="ECO:0000313" key="3">
    <source>
        <dbReference type="Proteomes" id="UP000008837"/>
    </source>
</evidence>
<name>A8QC26_MALGO</name>
<feature type="domain" description="Chalcone isomerase" evidence="1">
    <location>
        <begin position="1"/>
        <end position="131"/>
    </location>
</feature>
<keyword evidence="3" id="KW-1185">Reference proteome</keyword>
<comment type="caution">
    <text evidence="2">The sequence shown here is derived from an EMBL/GenBank/DDBJ whole genome shotgun (WGS) entry which is preliminary data.</text>
</comment>
<dbReference type="Proteomes" id="UP000008837">
    <property type="component" value="Unassembled WGS sequence"/>
</dbReference>
<dbReference type="RefSeq" id="XP_001728973.1">
    <property type="nucleotide sequence ID" value="XM_001728921.1"/>
</dbReference>
<dbReference type="InParanoid" id="A8QC26"/>
<sequence>MPTRSTDFSHLRDGLIRAINVRAKDARLPSASYELSDEAEGTLSKNLTELKSLFPRFKVQRGHTLDIIVQKTRLNTYLLSLQYNGKELGTVESAPASTSGTLPPFTLPTTLLLAYVGTHPDISEPLRKSIASGLEDGLP</sequence>
<organism evidence="2 3">
    <name type="scientific">Malassezia globosa (strain ATCC MYA-4612 / CBS 7966)</name>
    <name type="common">Dandruff-associated fungus</name>
    <dbReference type="NCBI Taxonomy" id="425265"/>
    <lineage>
        <taxon>Eukaryota</taxon>
        <taxon>Fungi</taxon>
        <taxon>Dikarya</taxon>
        <taxon>Basidiomycota</taxon>
        <taxon>Ustilaginomycotina</taxon>
        <taxon>Malasseziomycetes</taxon>
        <taxon>Malasseziales</taxon>
        <taxon>Malasseziaceae</taxon>
        <taxon>Malassezia</taxon>
    </lineage>
</organism>
<dbReference type="OrthoDB" id="18193at2759"/>
<dbReference type="GeneID" id="5853279"/>
<reference evidence="2 3" key="1">
    <citation type="journal article" date="2007" name="Proc. Natl. Acad. Sci. U.S.A.">
        <title>Dandruff-associated Malassezia genomes reveal convergent and divergent virulence traits shared with plant and human fungal pathogens.</title>
        <authorList>
            <person name="Xu J."/>
            <person name="Saunders C.W."/>
            <person name="Hu P."/>
            <person name="Grant R.A."/>
            <person name="Boekhout T."/>
            <person name="Kuramae E.E."/>
            <person name="Kronstad J.W."/>
            <person name="Deangelis Y.M."/>
            <person name="Reeder N.L."/>
            <person name="Johnstone K.R."/>
            <person name="Leland M."/>
            <person name="Fieno A.M."/>
            <person name="Begley W.M."/>
            <person name="Sun Y."/>
            <person name="Lacey M.P."/>
            <person name="Chaudhary T."/>
            <person name="Keough T."/>
            <person name="Chu L."/>
            <person name="Sears R."/>
            <person name="Yuan B."/>
            <person name="Dawson T.L.Jr."/>
        </authorList>
    </citation>
    <scope>NUCLEOTIDE SEQUENCE [LARGE SCALE GENOMIC DNA]</scope>
    <source>
        <strain evidence="3">ATCC MYA-4612 / CBS 7966</strain>
    </source>
</reference>
<dbReference type="AlphaFoldDB" id="A8QC26"/>
<evidence type="ECO:0000313" key="2">
    <source>
        <dbReference type="EMBL" id="EDP41759.1"/>
    </source>
</evidence>
<dbReference type="STRING" id="425265.A8QC26"/>
<accession>A8QC26</accession>
<dbReference type="VEuPathDB" id="FungiDB:MGL_3967"/>
<dbReference type="Gene3D" id="3.50.70.10">
    <property type="match status" value="1"/>
</dbReference>
<protein>
    <recommendedName>
        <fullName evidence="1">Chalcone isomerase domain-containing protein</fullName>
    </recommendedName>
</protein>
<dbReference type="InterPro" id="IPR016087">
    <property type="entry name" value="Chalcone_isomerase"/>
</dbReference>
<dbReference type="KEGG" id="mgl:MGL_3967"/>
<evidence type="ECO:0000259" key="1">
    <source>
        <dbReference type="Pfam" id="PF16035"/>
    </source>
</evidence>
<gene>
    <name evidence="2" type="ORF">MGL_3967</name>
</gene>
<dbReference type="InterPro" id="IPR016088">
    <property type="entry name" value="Chalcone_isomerase_3-sand"/>
</dbReference>